<dbReference type="InterPro" id="IPR003661">
    <property type="entry name" value="HisK_dim/P_dom"/>
</dbReference>
<dbReference type="Gene3D" id="1.10.287.130">
    <property type="match status" value="1"/>
</dbReference>
<comment type="caution">
    <text evidence="10">The sequence shown here is derived from an EMBL/GenBank/DDBJ whole genome shotgun (WGS) entry which is preliminary data.</text>
</comment>
<feature type="signal peptide" evidence="8">
    <location>
        <begin position="1"/>
        <end position="20"/>
    </location>
</feature>
<dbReference type="InterPro" id="IPR036097">
    <property type="entry name" value="HisK_dim/P_sf"/>
</dbReference>
<dbReference type="SUPFAM" id="SSF48452">
    <property type="entry name" value="TPR-like"/>
    <property type="match status" value="1"/>
</dbReference>
<sequence>MSRRLLVIPFILSITLTLSAQHSVVDSLVQRLTDVENDTLKARLYKSIVEQTALYNLDTAAQYASIGLDHVKKMQWKKGIAVFHNLVGMIYGDKGLYVEAIAQYERALTLHRENHDDYNEANTLNNIGTAYSRQGVAEKANRAYFDALAIAEKIGNDELTALCLNNIAIVYFDQNHTDKAIEYNQKAFDVYRHNDNKSGMGEVSLTLANIFLVRKDSAKAINAYNEALTSFEAEQDELKIATVLTNLSMLYGQTEKNISYKLKAQEIWDRVSPAYPISITNLGNIGLFYLEQCKTKAHGDRIRLLSSADKYLQRALTLSKASGTISGYVFILGSMAELEEEKGNFKAAYHYSKLYHHLNDSIYSQESKNKIAAIEGQREVALRDQQLALHQQDLAIKRVQIMALIAGVVLFIAIGFLLYRQNRIRRKTNAKLLQLNARLEEANNMKMKFFAILSHDLRAPVARLINFLHLQKESPHLLTSDRVVSHQQKIVVSAENLLDDLESILLWSKGQMENFKPSFVPVPVRDLFDRLQHSFASLDGVSIVFKSPGEAVVLTDFNFVYTMMHNLTTNAVNVLKGKVDGKVEWSCLTNGEAIYLFIEDNGPGLPASFRLEDSGSKIIKSSSTGFGLYIIHDMAKAIGCEIDGANRPDGGAQFKLRFRRRDC</sequence>
<dbReference type="SUPFAM" id="SSF55874">
    <property type="entry name" value="ATPase domain of HSP90 chaperone/DNA topoisomerase II/histidine kinase"/>
    <property type="match status" value="1"/>
</dbReference>
<evidence type="ECO:0000313" key="11">
    <source>
        <dbReference type="Proteomes" id="UP000251889"/>
    </source>
</evidence>
<feature type="transmembrane region" description="Helical" evidence="7">
    <location>
        <begin position="401"/>
        <end position="419"/>
    </location>
</feature>
<keyword evidence="7" id="KW-0472">Membrane</keyword>
<feature type="domain" description="Histidine kinase" evidence="9">
    <location>
        <begin position="452"/>
        <end position="662"/>
    </location>
</feature>
<evidence type="ECO:0000256" key="2">
    <source>
        <dbReference type="ARBA" id="ARBA00012438"/>
    </source>
</evidence>
<dbReference type="Gene3D" id="1.25.40.10">
    <property type="entry name" value="Tetratricopeptide repeat domain"/>
    <property type="match status" value="2"/>
</dbReference>
<dbReference type="InterPro" id="IPR011990">
    <property type="entry name" value="TPR-like_helical_dom_sf"/>
</dbReference>
<keyword evidence="3" id="KW-0808">Transferase</keyword>
<evidence type="ECO:0000256" key="1">
    <source>
        <dbReference type="ARBA" id="ARBA00000085"/>
    </source>
</evidence>
<keyword evidence="5" id="KW-0902">Two-component regulatory system</keyword>
<dbReference type="InterPro" id="IPR050736">
    <property type="entry name" value="Sensor_HK_Regulatory"/>
</dbReference>
<dbReference type="GO" id="GO:0000155">
    <property type="term" value="F:phosphorelay sensor kinase activity"/>
    <property type="evidence" value="ECO:0007669"/>
    <property type="project" value="InterPro"/>
</dbReference>
<dbReference type="EMBL" id="QMFY01000029">
    <property type="protein sequence ID" value="RAV97720.1"/>
    <property type="molecule type" value="Genomic_DNA"/>
</dbReference>
<dbReference type="RefSeq" id="WP_112750104.1">
    <property type="nucleotide sequence ID" value="NZ_QMFY01000029.1"/>
</dbReference>
<evidence type="ECO:0000256" key="3">
    <source>
        <dbReference type="ARBA" id="ARBA00022679"/>
    </source>
</evidence>
<dbReference type="PROSITE" id="PS50005">
    <property type="entry name" value="TPR"/>
    <property type="match status" value="1"/>
</dbReference>
<evidence type="ECO:0000256" key="4">
    <source>
        <dbReference type="ARBA" id="ARBA00022777"/>
    </source>
</evidence>
<evidence type="ECO:0000256" key="7">
    <source>
        <dbReference type="SAM" id="Phobius"/>
    </source>
</evidence>
<dbReference type="Pfam" id="PF02518">
    <property type="entry name" value="HATPase_c"/>
    <property type="match status" value="1"/>
</dbReference>
<dbReference type="PROSITE" id="PS50109">
    <property type="entry name" value="HIS_KIN"/>
    <property type="match status" value="1"/>
</dbReference>
<feature type="chain" id="PRO_5016768826" description="histidine kinase" evidence="8">
    <location>
        <begin position="21"/>
        <end position="663"/>
    </location>
</feature>
<dbReference type="SMART" id="SM00028">
    <property type="entry name" value="TPR"/>
    <property type="match status" value="4"/>
</dbReference>
<gene>
    <name evidence="10" type="ORF">DQQ10_27160</name>
</gene>
<proteinExistence type="predicted"/>
<dbReference type="PANTHER" id="PTHR43711:SF1">
    <property type="entry name" value="HISTIDINE KINASE 1"/>
    <property type="match status" value="1"/>
</dbReference>
<keyword evidence="6" id="KW-0802">TPR repeat</keyword>
<keyword evidence="7" id="KW-1133">Transmembrane helix</keyword>
<evidence type="ECO:0000256" key="8">
    <source>
        <dbReference type="SAM" id="SignalP"/>
    </source>
</evidence>
<dbReference type="Proteomes" id="UP000251889">
    <property type="component" value="Unassembled WGS sequence"/>
</dbReference>
<dbReference type="OrthoDB" id="1269247at2"/>
<keyword evidence="7" id="KW-0812">Transmembrane</keyword>
<keyword evidence="11" id="KW-1185">Reference proteome</keyword>
<evidence type="ECO:0000256" key="6">
    <source>
        <dbReference type="PROSITE-ProRule" id="PRU00339"/>
    </source>
</evidence>
<reference evidence="10 11" key="1">
    <citation type="submission" date="2018-06" db="EMBL/GenBank/DDBJ databases">
        <title>Chryseolinea flavus sp. nov., a member of the phylum Bacteroidetes isolated from soil.</title>
        <authorList>
            <person name="Li Y."/>
            <person name="Wang J."/>
        </authorList>
    </citation>
    <scope>NUCLEOTIDE SEQUENCE [LARGE SCALE GENOMIC DNA]</scope>
    <source>
        <strain evidence="10 11">SDU1-6</strain>
    </source>
</reference>
<dbReference type="Pfam" id="PF13424">
    <property type="entry name" value="TPR_12"/>
    <property type="match status" value="1"/>
</dbReference>
<dbReference type="InterPro" id="IPR005467">
    <property type="entry name" value="His_kinase_dom"/>
</dbReference>
<accession>A0A364XUA5</accession>
<dbReference type="Pfam" id="PF13374">
    <property type="entry name" value="TPR_10"/>
    <property type="match status" value="1"/>
</dbReference>
<evidence type="ECO:0000259" key="9">
    <source>
        <dbReference type="PROSITE" id="PS50109"/>
    </source>
</evidence>
<keyword evidence="4" id="KW-0418">Kinase</keyword>
<dbReference type="AlphaFoldDB" id="A0A364XUA5"/>
<feature type="repeat" description="TPR" evidence="6">
    <location>
        <begin position="81"/>
        <end position="114"/>
    </location>
</feature>
<dbReference type="InterPro" id="IPR003594">
    <property type="entry name" value="HATPase_dom"/>
</dbReference>
<dbReference type="InterPro" id="IPR036890">
    <property type="entry name" value="HATPase_C_sf"/>
</dbReference>
<evidence type="ECO:0000313" key="10">
    <source>
        <dbReference type="EMBL" id="RAV97720.1"/>
    </source>
</evidence>
<dbReference type="CDD" id="cd00082">
    <property type="entry name" value="HisKA"/>
    <property type="match status" value="1"/>
</dbReference>
<dbReference type="PANTHER" id="PTHR43711">
    <property type="entry name" value="TWO-COMPONENT HISTIDINE KINASE"/>
    <property type="match status" value="1"/>
</dbReference>
<evidence type="ECO:0000256" key="5">
    <source>
        <dbReference type="ARBA" id="ARBA00023012"/>
    </source>
</evidence>
<dbReference type="EC" id="2.7.13.3" evidence="2"/>
<dbReference type="Gene3D" id="3.30.565.10">
    <property type="entry name" value="Histidine kinase-like ATPase, C-terminal domain"/>
    <property type="match status" value="1"/>
</dbReference>
<name>A0A364XUA5_9BACT</name>
<keyword evidence="8" id="KW-0732">Signal</keyword>
<dbReference type="InterPro" id="IPR019734">
    <property type="entry name" value="TPR_rpt"/>
</dbReference>
<dbReference type="SUPFAM" id="SSF47384">
    <property type="entry name" value="Homodimeric domain of signal transducing histidine kinase"/>
    <property type="match status" value="1"/>
</dbReference>
<organism evidence="10 11">
    <name type="scientific">Pseudochryseolinea flava</name>
    <dbReference type="NCBI Taxonomy" id="2059302"/>
    <lineage>
        <taxon>Bacteria</taxon>
        <taxon>Pseudomonadati</taxon>
        <taxon>Bacteroidota</taxon>
        <taxon>Cytophagia</taxon>
        <taxon>Cytophagales</taxon>
        <taxon>Fulvivirgaceae</taxon>
        <taxon>Pseudochryseolinea</taxon>
    </lineage>
</organism>
<comment type="catalytic activity">
    <reaction evidence="1">
        <text>ATP + protein L-histidine = ADP + protein N-phospho-L-histidine.</text>
        <dbReference type="EC" id="2.7.13.3"/>
    </reaction>
</comment>
<protein>
    <recommendedName>
        <fullName evidence="2">histidine kinase</fullName>
        <ecNumber evidence="2">2.7.13.3</ecNumber>
    </recommendedName>
</protein>